<dbReference type="Proteomes" id="UP000235786">
    <property type="component" value="Unassembled WGS sequence"/>
</dbReference>
<dbReference type="EMBL" id="KZ613958">
    <property type="protein sequence ID" value="PMD32618.1"/>
    <property type="molecule type" value="Genomic_DNA"/>
</dbReference>
<evidence type="ECO:0000256" key="2">
    <source>
        <dbReference type="ARBA" id="ARBA00004115"/>
    </source>
</evidence>
<gene>
    <name evidence="11" type="ORF">L207DRAFT_518528</name>
</gene>
<comment type="subunit">
    <text evidence="10">Component of the oligosaccharyltransferase (OST) complex.</text>
</comment>
<organism evidence="11 12">
    <name type="scientific">Hyaloscypha variabilis (strain UAMH 11265 / GT02V1 / F)</name>
    <name type="common">Meliniomyces variabilis</name>
    <dbReference type="NCBI Taxonomy" id="1149755"/>
    <lineage>
        <taxon>Eukaryota</taxon>
        <taxon>Fungi</taxon>
        <taxon>Dikarya</taxon>
        <taxon>Ascomycota</taxon>
        <taxon>Pezizomycotina</taxon>
        <taxon>Leotiomycetes</taxon>
        <taxon>Helotiales</taxon>
        <taxon>Hyaloscyphaceae</taxon>
        <taxon>Hyaloscypha</taxon>
        <taxon>Hyaloscypha variabilis</taxon>
    </lineage>
</organism>
<dbReference type="InterPro" id="IPR007676">
    <property type="entry name" value="Ribophorin_I"/>
</dbReference>
<dbReference type="GO" id="GO:0018279">
    <property type="term" value="P:protein N-linked glycosylation via asparagine"/>
    <property type="evidence" value="ECO:0007669"/>
    <property type="project" value="TreeGrafter"/>
</dbReference>
<evidence type="ECO:0000256" key="7">
    <source>
        <dbReference type="ARBA" id="ARBA00022824"/>
    </source>
</evidence>
<dbReference type="AlphaFoldDB" id="A0A2J6R269"/>
<evidence type="ECO:0000256" key="8">
    <source>
        <dbReference type="ARBA" id="ARBA00022989"/>
    </source>
</evidence>
<protein>
    <recommendedName>
        <fullName evidence="10">Dolichyl-diphosphooligosaccharide--protein glycosyltransferase subunit 1</fullName>
    </recommendedName>
</protein>
<dbReference type="GO" id="GO:0008250">
    <property type="term" value="C:oligosaccharyltransferase complex"/>
    <property type="evidence" value="ECO:0007669"/>
    <property type="project" value="UniProtKB-UniRule"/>
</dbReference>
<dbReference type="Pfam" id="PF04597">
    <property type="entry name" value="Ribophorin_I"/>
    <property type="match status" value="1"/>
</dbReference>
<evidence type="ECO:0000256" key="4">
    <source>
        <dbReference type="ARBA" id="ARBA00008905"/>
    </source>
</evidence>
<keyword evidence="8 10" id="KW-1133">Transmembrane helix</keyword>
<proteinExistence type="inferred from homology"/>
<feature type="chain" id="PRO_5014211952" description="Dolichyl-diphosphooligosaccharide--protein glycosyltransferase subunit 1" evidence="10">
    <location>
        <begin position="20"/>
        <end position="491"/>
    </location>
</feature>
<name>A0A2J6R269_HYAVF</name>
<keyword evidence="9 10" id="KW-0472">Membrane</keyword>
<accession>A0A2J6R269</accession>
<keyword evidence="11" id="KW-0808">Transferase</keyword>
<comment type="similarity">
    <text evidence="4 10">Belongs to the OST1 family.</text>
</comment>
<comment type="function">
    <text evidence="1 10">Subunit of the oligosaccharyl transferase (OST) complex that catalyzes the initial transfer of a defined glycan (Glc(3)Man(9)GlcNAc(2) in eukaryotes) from the lipid carrier dolichol-pyrophosphate to an asparagine residue within an Asn-X-Ser/Thr consensus motif in nascent polypeptide chains, the first step in protein N-glycosylation. N-glycosylation occurs cotranslationally and the complex associates with the Sec61 complex at the channel-forming translocon complex that mediates protein translocation across the endoplasmic reticulum (ER). All subunits are required for a maximal enzyme activity.</text>
</comment>
<evidence type="ECO:0000313" key="12">
    <source>
        <dbReference type="Proteomes" id="UP000235786"/>
    </source>
</evidence>
<keyword evidence="5 10" id="KW-0812">Transmembrane</keyword>
<dbReference type="GO" id="GO:0016740">
    <property type="term" value="F:transferase activity"/>
    <property type="evidence" value="ECO:0007669"/>
    <property type="project" value="UniProtKB-KW"/>
</dbReference>
<keyword evidence="6 10" id="KW-0732">Signal</keyword>
<keyword evidence="12" id="KW-1185">Reference proteome</keyword>
<dbReference type="STRING" id="1149755.A0A2J6R269"/>
<evidence type="ECO:0000256" key="1">
    <source>
        <dbReference type="ARBA" id="ARBA00002791"/>
    </source>
</evidence>
<feature type="transmembrane region" description="Helical" evidence="10">
    <location>
        <begin position="464"/>
        <end position="487"/>
    </location>
</feature>
<reference evidence="11 12" key="1">
    <citation type="submission" date="2016-04" db="EMBL/GenBank/DDBJ databases">
        <title>A degradative enzymes factory behind the ericoid mycorrhizal symbiosis.</title>
        <authorList>
            <consortium name="DOE Joint Genome Institute"/>
            <person name="Martino E."/>
            <person name="Morin E."/>
            <person name="Grelet G."/>
            <person name="Kuo A."/>
            <person name="Kohler A."/>
            <person name="Daghino S."/>
            <person name="Barry K."/>
            <person name="Choi C."/>
            <person name="Cichocki N."/>
            <person name="Clum A."/>
            <person name="Copeland A."/>
            <person name="Hainaut M."/>
            <person name="Haridas S."/>
            <person name="Labutti K."/>
            <person name="Lindquist E."/>
            <person name="Lipzen A."/>
            <person name="Khouja H.-R."/>
            <person name="Murat C."/>
            <person name="Ohm R."/>
            <person name="Olson A."/>
            <person name="Spatafora J."/>
            <person name="Veneault-Fourrey C."/>
            <person name="Henrissat B."/>
            <person name="Grigoriev I."/>
            <person name="Martin F."/>
            <person name="Perotto S."/>
        </authorList>
    </citation>
    <scope>NUCLEOTIDE SEQUENCE [LARGE SCALE GENOMIC DNA]</scope>
    <source>
        <strain evidence="11 12">F</strain>
    </source>
</reference>
<evidence type="ECO:0000313" key="11">
    <source>
        <dbReference type="EMBL" id="PMD32618.1"/>
    </source>
</evidence>
<dbReference type="OrthoDB" id="310030at2759"/>
<comment type="pathway">
    <text evidence="3 10">Protein modification; protein glycosylation.</text>
</comment>
<evidence type="ECO:0000256" key="9">
    <source>
        <dbReference type="ARBA" id="ARBA00023136"/>
    </source>
</evidence>
<keyword evidence="7 10" id="KW-0256">Endoplasmic reticulum</keyword>
<dbReference type="UniPathway" id="UPA00378"/>
<evidence type="ECO:0000256" key="3">
    <source>
        <dbReference type="ARBA" id="ARBA00004922"/>
    </source>
</evidence>
<feature type="signal peptide" evidence="10">
    <location>
        <begin position="1"/>
        <end position="19"/>
    </location>
</feature>
<sequence>MRLLAIGAAVLSLASTALCAEKGNLTKPLTSRLILPSTFKPPQNFKNVNLVHIINLEKSYPKEQINVVVENIASTPQDEYYIPFTSQQMATIGGLEVKDKKNSDGGLFEVGAVEFDPESDTQFYRVRLAQPLAPKAQITLGISYSYLSALHPLPKHIAQQDSQFLVYEFSAYCPSAYVTTKQKTEVKFPSGNVPEYTIVAGGEVESPVKAGSKFTYGSFSEVPAGAVEPVKVRYEFTKPLIHISQLERDIEVSHWGGNLAFEERYTLHNHAANLTNQFNRVQWASQQYYNPPSTAIKELKFPLRVGSLDPYFTDVIGNVSTSRFRSNKREANLEIKPRYPIFGGWNYPFRVGWNADLKKFLRKLKTGDGYVLNVPFLEGPKQSEGMVYEHIELRVILPEGAVNVKYSTTVPLVSEEISLHRTFMDTTGRTALTLKAINIVDDFRDRELIVTYDYPLLAGLRKPLVIFITFFSLFAAAWGIGSLDVGIKGKK</sequence>
<evidence type="ECO:0000256" key="10">
    <source>
        <dbReference type="RuleBase" id="RU361143"/>
    </source>
</evidence>
<dbReference type="PANTHER" id="PTHR21049:SF0">
    <property type="entry name" value="DOLICHYL-DIPHOSPHOOLIGOSACCHARIDE--PROTEIN GLYCOSYLTRANSFERASE SUBUNIT 1"/>
    <property type="match status" value="1"/>
</dbReference>
<comment type="subcellular location">
    <subcellularLocation>
        <location evidence="2 10">Endoplasmic reticulum membrane</location>
        <topology evidence="2 10">Single-pass type I membrane protein</topology>
    </subcellularLocation>
</comment>
<dbReference type="PANTHER" id="PTHR21049">
    <property type="entry name" value="RIBOPHORIN I"/>
    <property type="match status" value="1"/>
</dbReference>
<evidence type="ECO:0000256" key="5">
    <source>
        <dbReference type="ARBA" id="ARBA00022692"/>
    </source>
</evidence>
<evidence type="ECO:0000256" key="6">
    <source>
        <dbReference type="ARBA" id="ARBA00022729"/>
    </source>
</evidence>